<evidence type="ECO:0008006" key="7">
    <source>
        <dbReference type="Google" id="ProtNLM"/>
    </source>
</evidence>
<keyword evidence="3" id="KW-0238">DNA-binding</keyword>
<dbReference type="SUPFAM" id="SSF46785">
    <property type="entry name" value="Winged helix' DNA-binding domain"/>
    <property type="match status" value="1"/>
</dbReference>
<feature type="region of interest" description="Disordered" evidence="5">
    <location>
        <begin position="97"/>
        <end position="116"/>
    </location>
</feature>
<evidence type="ECO:0000256" key="2">
    <source>
        <dbReference type="ARBA" id="ARBA00023015"/>
    </source>
</evidence>
<evidence type="ECO:0000256" key="5">
    <source>
        <dbReference type="SAM" id="MobiDB-lite"/>
    </source>
</evidence>
<protein>
    <recommendedName>
        <fullName evidence="7">Penicillinase repressor</fullName>
    </recommendedName>
</protein>
<evidence type="ECO:0000256" key="3">
    <source>
        <dbReference type="ARBA" id="ARBA00023125"/>
    </source>
</evidence>
<accession>A0A0F8VTR5</accession>
<comment type="caution">
    <text evidence="6">The sequence shown here is derived from an EMBL/GenBank/DDBJ whole genome shotgun (WGS) entry which is preliminary data.</text>
</comment>
<dbReference type="EMBL" id="LAZR01069421">
    <property type="protein sequence ID" value="KKK47737.1"/>
    <property type="molecule type" value="Genomic_DNA"/>
</dbReference>
<reference evidence="6" key="1">
    <citation type="journal article" date="2015" name="Nature">
        <title>Complex archaea that bridge the gap between prokaryotes and eukaryotes.</title>
        <authorList>
            <person name="Spang A."/>
            <person name="Saw J.H."/>
            <person name="Jorgensen S.L."/>
            <person name="Zaremba-Niedzwiedzka K."/>
            <person name="Martijn J."/>
            <person name="Lind A.E."/>
            <person name="van Eijk R."/>
            <person name="Schleper C."/>
            <person name="Guy L."/>
            <person name="Ettema T.J."/>
        </authorList>
    </citation>
    <scope>NUCLEOTIDE SEQUENCE</scope>
</reference>
<name>A0A0F8VTR5_9ZZZZ</name>
<gene>
    <name evidence="6" type="ORF">LCGC14_3152160</name>
</gene>
<feature type="compositionally biased region" description="Basic and acidic residues" evidence="5">
    <location>
        <begin position="97"/>
        <end position="106"/>
    </location>
</feature>
<organism evidence="6">
    <name type="scientific">marine sediment metagenome</name>
    <dbReference type="NCBI Taxonomy" id="412755"/>
    <lineage>
        <taxon>unclassified sequences</taxon>
        <taxon>metagenomes</taxon>
        <taxon>ecological metagenomes</taxon>
    </lineage>
</organism>
<feature type="compositionally biased region" description="Acidic residues" evidence="5">
    <location>
        <begin position="107"/>
        <end position="116"/>
    </location>
</feature>
<dbReference type="InterPro" id="IPR005650">
    <property type="entry name" value="BlaI_family"/>
</dbReference>
<dbReference type="InterPro" id="IPR036388">
    <property type="entry name" value="WH-like_DNA-bd_sf"/>
</dbReference>
<evidence type="ECO:0000313" key="6">
    <source>
        <dbReference type="EMBL" id="KKK47737.1"/>
    </source>
</evidence>
<dbReference type="Pfam" id="PF03965">
    <property type="entry name" value="Penicillinase_R"/>
    <property type="match status" value="1"/>
</dbReference>
<dbReference type="InterPro" id="IPR036390">
    <property type="entry name" value="WH_DNA-bd_sf"/>
</dbReference>
<dbReference type="GO" id="GO:0045892">
    <property type="term" value="P:negative regulation of DNA-templated transcription"/>
    <property type="evidence" value="ECO:0007669"/>
    <property type="project" value="InterPro"/>
</dbReference>
<dbReference type="Gene3D" id="1.10.4040.10">
    <property type="entry name" value="Penicillinase repressor domain"/>
    <property type="match status" value="1"/>
</dbReference>
<keyword evidence="2" id="KW-0805">Transcription regulation</keyword>
<dbReference type="Gene3D" id="1.10.10.10">
    <property type="entry name" value="Winged helix-like DNA-binding domain superfamily/Winged helix DNA-binding domain"/>
    <property type="match status" value="1"/>
</dbReference>
<evidence type="ECO:0000256" key="1">
    <source>
        <dbReference type="ARBA" id="ARBA00011046"/>
    </source>
</evidence>
<dbReference type="PIRSF" id="PIRSF019455">
    <property type="entry name" value="CopR_AtkY"/>
    <property type="match status" value="1"/>
</dbReference>
<evidence type="ECO:0000256" key="4">
    <source>
        <dbReference type="ARBA" id="ARBA00023163"/>
    </source>
</evidence>
<sequence length="116" mass="13172">MDILWDVGFGTAEKIRETLPDGPHDSTVRTHLRVLESKGYVRRSKQGKAHIYRPAVARSKAQDKAIRSLLARFFSGSPEALMVRLLEDEQITAEKLDALRRSRTDPDQEEDQGDQP</sequence>
<dbReference type="GO" id="GO:0003677">
    <property type="term" value="F:DNA binding"/>
    <property type="evidence" value="ECO:0007669"/>
    <property type="project" value="UniProtKB-KW"/>
</dbReference>
<comment type="similarity">
    <text evidence="1">Belongs to the BlaI transcriptional regulatory family.</text>
</comment>
<dbReference type="AlphaFoldDB" id="A0A0F8VTR5"/>
<keyword evidence="4" id="KW-0804">Transcription</keyword>
<proteinExistence type="inferred from homology"/>